<dbReference type="EMBL" id="KN847332">
    <property type="protein sequence ID" value="KIW48199.1"/>
    <property type="molecule type" value="Genomic_DNA"/>
</dbReference>
<dbReference type="VEuPathDB" id="FungiDB:PV06_00812"/>
<sequence>MADSEGPPVACYSRTAIRTPTSRVDIQWVSNPNYYYDPDAISRHLDDPVPLSQEQYPMNERTLDLVTTGETRYQYRVMRCLADILHCTGYLAITVSVPHDDIASEWSTIKTNFFQGAPIGNMIRVRSVLHSHSTETIDFPRRYSIQIQVHRVGFRLEREEEERVIAEGGLEAYLDLLDQRELEQNS</sequence>
<evidence type="ECO:0000313" key="1">
    <source>
        <dbReference type="EMBL" id="KIW48199.1"/>
    </source>
</evidence>
<dbReference type="HOGENOM" id="CLU_1454423_0_0_1"/>
<proteinExistence type="predicted"/>
<reference evidence="1 2" key="1">
    <citation type="submission" date="2015-01" db="EMBL/GenBank/DDBJ databases">
        <title>The Genome Sequence of Exophiala oligosperma CBS72588.</title>
        <authorList>
            <consortium name="The Broad Institute Genomics Platform"/>
            <person name="Cuomo C."/>
            <person name="de Hoog S."/>
            <person name="Gorbushina A."/>
            <person name="Stielow B."/>
            <person name="Teixiera M."/>
            <person name="Abouelleil A."/>
            <person name="Chapman S.B."/>
            <person name="Priest M."/>
            <person name="Young S.K."/>
            <person name="Wortman J."/>
            <person name="Nusbaum C."/>
            <person name="Birren B."/>
        </authorList>
    </citation>
    <scope>NUCLEOTIDE SEQUENCE [LARGE SCALE GENOMIC DNA]</scope>
    <source>
        <strain evidence="1 2">CBS 72588</strain>
    </source>
</reference>
<name>A0A0D2EJW3_9EURO</name>
<gene>
    <name evidence="1" type="ORF">PV06_00812</name>
</gene>
<evidence type="ECO:0000313" key="2">
    <source>
        <dbReference type="Proteomes" id="UP000053342"/>
    </source>
</evidence>
<dbReference type="Proteomes" id="UP000053342">
    <property type="component" value="Unassembled WGS sequence"/>
</dbReference>
<accession>A0A0D2EJW3</accession>
<dbReference type="AlphaFoldDB" id="A0A0D2EJW3"/>
<dbReference type="RefSeq" id="XP_016268415.1">
    <property type="nucleotide sequence ID" value="XM_016401362.1"/>
</dbReference>
<organism evidence="1 2">
    <name type="scientific">Exophiala oligosperma</name>
    <dbReference type="NCBI Taxonomy" id="215243"/>
    <lineage>
        <taxon>Eukaryota</taxon>
        <taxon>Fungi</taxon>
        <taxon>Dikarya</taxon>
        <taxon>Ascomycota</taxon>
        <taxon>Pezizomycotina</taxon>
        <taxon>Eurotiomycetes</taxon>
        <taxon>Chaetothyriomycetidae</taxon>
        <taxon>Chaetothyriales</taxon>
        <taxon>Herpotrichiellaceae</taxon>
        <taxon>Exophiala</taxon>
    </lineage>
</organism>
<dbReference type="GeneID" id="27352886"/>
<keyword evidence="2" id="KW-1185">Reference proteome</keyword>
<protein>
    <submittedName>
        <fullName evidence="1">Uncharacterized protein</fullName>
    </submittedName>
</protein>